<gene>
    <name evidence="1" type="ORF">LSH36_874g01035</name>
</gene>
<protein>
    <submittedName>
        <fullName evidence="1">Uncharacterized protein</fullName>
    </submittedName>
</protein>
<keyword evidence="2" id="KW-1185">Reference proteome</keyword>
<reference evidence="1" key="1">
    <citation type="journal article" date="2023" name="Mol. Biol. Evol.">
        <title>Third-Generation Sequencing Reveals the Adaptive Role of the Epigenome in Three Deep-Sea Polychaetes.</title>
        <authorList>
            <person name="Perez M."/>
            <person name="Aroh O."/>
            <person name="Sun Y."/>
            <person name="Lan Y."/>
            <person name="Juniper S.K."/>
            <person name="Young C.R."/>
            <person name="Angers B."/>
            <person name="Qian P.Y."/>
        </authorList>
    </citation>
    <scope>NUCLEOTIDE SEQUENCE</scope>
    <source>
        <strain evidence="1">P08H-3</strain>
    </source>
</reference>
<dbReference type="AlphaFoldDB" id="A0AAD9IYW1"/>
<dbReference type="EMBL" id="JAODUP010000874">
    <property type="protein sequence ID" value="KAK2143132.1"/>
    <property type="molecule type" value="Genomic_DNA"/>
</dbReference>
<comment type="caution">
    <text evidence="1">The sequence shown here is derived from an EMBL/GenBank/DDBJ whole genome shotgun (WGS) entry which is preliminary data.</text>
</comment>
<organism evidence="1 2">
    <name type="scientific">Paralvinella palmiformis</name>
    <dbReference type="NCBI Taxonomy" id="53620"/>
    <lineage>
        <taxon>Eukaryota</taxon>
        <taxon>Metazoa</taxon>
        <taxon>Spiralia</taxon>
        <taxon>Lophotrochozoa</taxon>
        <taxon>Annelida</taxon>
        <taxon>Polychaeta</taxon>
        <taxon>Sedentaria</taxon>
        <taxon>Canalipalpata</taxon>
        <taxon>Terebellida</taxon>
        <taxon>Terebelliformia</taxon>
        <taxon>Alvinellidae</taxon>
        <taxon>Paralvinella</taxon>
    </lineage>
</organism>
<evidence type="ECO:0000313" key="1">
    <source>
        <dbReference type="EMBL" id="KAK2143132.1"/>
    </source>
</evidence>
<proteinExistence type="predicted"/>
<evidence type="ECO:0000313" key="2">
    <source>
        <dbReference type="Proteomes" id="UP001208570"/>
    </source>
</evidence>
<accession>A0AAD9IYW1</accession>
<sequence>MNPPDSMPYRPEYSEDTVTPYNEVNHTYEHKLTDKTLEKIVTVLKDHFQPKPSACSQRNAFNTCFQSSNQKIADYVAQRKSIARDRPTFCEPLVAHLQLNGESVAMEVGTGAAASIMSEETFLSIWPKSDGLKPELLPINKLLKLTLESEVIQQTGPLSLKIPLEDNRVIRRHVDHIRLRACDAQSRSELDAPHTEERAYDVPLNVSEL</sequence>
<name>A0AAD9IYW1_9ANNE</name>
<dbReference type="Proteomes" id="UP001208570">
    <property type="component" value="Unassembled WGS sequence"/>
</dbReference>